<dbReference type="Proteomes" id="UP000070659">
    <property type="component" value="Unassembled WGS sequence"/>
</dbReference>
<dbReference type="PANTHER" id="PTHR31435">
    <property type="entry name" value="PROTEIN NATD1"/>
    <property type="match status" value="1"/>
</dbReference>
<sequence>MSDQVTHNRTAQRYELHVDGELAGFVQYRIEDGTVVLVHTEVDPGFEGRGLGSTLVRATLDDARANGRSVLLLCSFIARYVRRHPEYVDLVVPDRRAEFRS</sequence>
<dbReference type="SUPFAM" id="SSF55729">
    <property type="entry name" value="Acyl-CoA N-acyltransferases (Nat)"/>
    <property type="match status" value="1"/>
</dbReference>
<dbReference type="Pfam" id="PF14542">
    <property type="entry name" value="Acetyltransf_CG"/>
    <property type="match status" value="1"/>
</dbReference>
<accession>A0A132MJ02</accession>
<dbReference type="InterPro" id="IPR016181">
    <property type="entry name" value="Acyl_CoA_acyltransferase"/>
</dbReference>
<evidence type="ECO:0000313" key="6">
    <source>
        <dbReference type="Proteomes" id="UP000070659"/>
    </source>
</evidence>
<reference evidence="5" key="1">
    <citation type="submission" date="2015-02" db="EMBL/GenBank/DDBJ databases">
        <title>Physiological reanalysis, assessment of diazotrophy, and genome sequences of multiple isolates of Streptomyces thermoautotrophicus.</title>
        <authorList>
            <person name="MacKellar D.C."/>
            <person name="Lieber L."/>
            <person name="Norman J."/>
            <person name="Bolger A."/>
            <person name="Tobin C."/>
            <person name="Murray J.W."/>
            <person name="Friesen M."/>
            <person name="Prell J."/>
        </authorList>
    </citation>
    <scope>NUCLEOTIDE SEQUENCE [LARGE SCALE GENOMIC DNA]</scope>
    <source>
        <strain evidence="5">UBT1</strain>
    </source>
</reference>
<protein>
    <submittedName>
        <fullName evidence="3">Uncharacterized protein</fullName>
    </submittedName>
</protein>
<dbReference type="Gene3D" id="3.40.630.30">
    <property type="match status" value="1"/>
</dbReference>
<dbReference type="PATRIC" id="fig|1469144.8.peg.696"/>
<dbReference type="InterPro" id="IPR000182">
    <property type="entry name" value="GNAT_dom"/>
</dbReference>
<dbReference type="EMBL" id="JYIJ01000019">
    <property type="protein sequence ID" value="KWW97808.1"/>
    <property type="molecule type" value="Genomic_DNA"/>
</dbReference>
<evidence type="ECO:0000259" key="2">
    <source>
        <dbReference type="PROSITE" id="PS51729"/>
    </source>
</evidence>
<dbReference type="PANTHER" id="PTHR31435:SF10">
    <property type="entry name" value="BSR4717 PROTEIN"/>
    <property type="match status" value="1"/>
</dbReference>
<evidence type="ECO:0000313" key="4">
    <source>
        <dbReference type="EMBL" id="KWX09967.1"/>
    </source>
</evidence>
<dbReference type="InterPro" id="IPR031165">
    <property type="entry name" value="GNAT_YJDJ"/>
</dbReference>
<evidence type="ECO:0000259" key="1">
    <source>
        <dbReference type="PROSITE" id="PS51186"/>
    </source>
</evidence>
<comment type="caution">
    <text evidence="3">The sequence shown here is derived from an EMBL/GenBank/DDBJ whole genome shotgun (WGS) entry which is preliminary data.</text>
</comment>
<gene>
    <name evidence="3" type="ORF">TH66_20410</name>
    <name evidence="4" type="ORF">TR74_06450</name>
</gene>
<reference evidence="3 6" key="2">
    <citation type="submission" date="2015-02" db="EMBL/GenBank/DDBJ databases">
        <title>Physiological reanalysis, assessment of diazotrophy, and genome sequences of multiple isolates of Streptomyces thermoautotrophicus.</title>
        <authorList>
            <person name="MacKellar D.C."/>
            <person name="Lieber L."/>
            <person name="Norman J."/>
            <person name="Bolger A."/>
            <person name="Tobin C."/>
            <person name="Murray J.W."/>
            <person name="Prell J."/>
        </authorList>
    </citation>
    <scope>NUCLEOTIDE SEQUENCE [LARGE SCALE GENOMIC DNA]</scope>
    <source>
        <strain evidence="3 6">UBT1</strain>
    </source>
</reference>
<feature type="domain" description="N-acetyltransferase" evidence="2">
    <location>
        <begin position="6"/>
        <end position="92"/>
    </location>
</feature>
<feature type="domain" description="N-acetyltransferase" evidence="1">
    <location>
        <begin position="1"/>
        <end position="101"/>
    </location>
</feature>
<dbReference type="CDD" id="cd04301">
    <property type="entry name" value="NAT_SF"/>
    <property type="match status" value="1"/>
</dbReference>
<dbReference type="PROSITE" id="PS51729">
    <property type="entry name" value="GNAT_YJDJ"/>
    <property type="match status" value="1"/>
</dbReference>
<proteinExistence type="predicted"/>
<evidence type="ECO:0000313" key="5">
    <source>
        <dbReference type="Proteomes" id="UP000070598"/>
    </source>
</evidence>
<dbReference type="RefSeq" id="WP_067071488.1">
    <property type="nucleotide sequence ID" value="NZ_JYIJ01000019.1"/>
</dbReference>
<evidence type="ECO:0000313" key="3">
    <source>
        <dbReference type="EMBL" id="KWW97808.1"/>
    </source>
</evidence>
<dbReference type="GO" id="GO:0016747">
    <property type="term" value="F:acyltransferase activity, transferring groups other than amino-acyl groups"/>
    <property type="evidence" value="ECO:0007669"/>
    <property type="project" value="InterPro"/>
</dbReference>
<organism evidence="3 6">
    <name type="scientific">Carbonactinospora thermoautotrophica</name>
    <dbReference type="NCBI Taxonomy" id="1469144"/>
    <lineage>
        <taxon>Bacteria</taxon>
        <taxon>Bacillati</taxon>
        <taxon>Actinomycetota</taxon>
        <taxon>Actinomycetes</taxon>
        <taxon>Kitasatosporales</taxon>
        <taxon>Carbonactinosporaceae</taxon>
        <taxon>Carbonactinospora</taxon>
    </lineage>
</organism>
<dbReference type="EMBL" id="JYIK01000668">
    <property type="protein sequence ID" value="KWX09967.1"/>
    <property type="molecule type" value="Genomic_DNA"/>
</dbReference>
<dbReference type="PROSITE" id="PS51186">
    <property type="entry name" value="GNAT"/>
    <property type="match status" value="1"/>
</dbReference>
<name>A0A132MJ02_9ACTN</name>
<dbReference type="InterPro" id="IPR045057">
    <property type="entry name" value="Gcn5-rel_NAT"/>
</dbReference>
<dbReference type="AlphaFoldDB" id="A0A132MJ02"/>
<dbReference type="Proteomes" id="UP000070598">
    <property type="component" value="Unassembled WGS sequence"/>
</dbReference>